<keyword evidence="3" id="KW-1185">Reference proteome</keyword>
<proteinExistence type="predicted"/>
<dbReference type="AlphaFoldDB" id="A0A9N9A9T4"/>
<keyword evidence="1" id="KW-1133">Transmembrane helix</keyword>
<gene>
    <name evidence="2" type="ORF">FCALED_LOCUS4713</name>
</gene>
<evidence type="ECO:0000313" key="3">
    <source>
        <dbReference type="Proteomes" id="UP000789570"/>
    </source>
</evidence>
<dbReference type="EMBL" id="CAJVPQ010000938">
    <property type="protein sequence ID" value="CAG8521309.1"/>
    <property type="molecule type" value="Genomic_DNA"/>
</dbReference>
<name>A0A9N9A9T4_9GLOM</name>
<accession>A0A9N9A9T4</accession>
<dbReference type="Proteomes" id="UP000789570">
    <property type="component" value="Unassembled WGS sequence"/>
</dbReference>
<evidence type="ECO:0000313" key="2">
    <source>
        <dbReference type="EMBL" id="CAG8521309.1"/>
    </source>
</evidence>
<keyword evidence="1" id="KW-0472">Membrane</keyword>
<organism evidence="2 3">
    <name type="scientific">Funneliformis caledonium</name>
    <dbReference type="NCBI Taxonomy" id="1117310"/>
    <lineage>
        <taxon>Eukaryota</taxon>
        <taxon>Fungi</taxon>
        <taxon>Fungi incertae sedis</taxon>
        <taxon>Mucoromycota</taxon>
        <taxon>Glomeromycotina</taxon>
        <taxon>Glomeromycetes</taxon>
        <taxon>Glomerales</taxon>
        <taxon>Glomeraceae</taxon>
        <taxon>Funneliformis</taxon>
    </lineage>
</organism>
<comment type="caution">
    <text evidence="2">The sequence shown here is derived from an EMBL/GenBank/DDBJ whole genome shotgun (WGS) entry which is preliminary data.</text>
</comment>
<protein>
    <submittedName>
        <fullName evidence="2">8923_t:CDS:1</fullName>
    </submittedName>
</protein>
<feature type="transmembrane region" description="Helical" evidence="1">
    <location>
        <begin position="284"/>
        <end position="309"/>
    </location>
</feature>
<dbReference type="OrthoDB" id="2383566at2759"/>
<sequence length="427" mass="47828">MVPSITEWFQMWDEVPDVIKILHSGKEFSYVNVVSVGIIQISKIGKLVSDIVHQEFGFSNVSNHKVLSGLVGSANTFDDSNDMSINDKHELHKNSTGLPIPTTSSFDPMNVDKCAKFGEITNCPQEEPYCFVDGNILECGLTSRMGWRISPLDGLILNNGQNPNPNCNLFNPPDQLGIKELIFKLLGESEFGLGFKDREPAAWYNSFDYLGNCPLKTQFCDEDLLICKNLFDPGNKCNSSNQCFTHLCGKRDVNVPEDITERICVDNTDLNEEEKEIMKRYKSLLITISLSIGFTMLIIVVTILFIGAYRKKIKIPVDNSEPINSPLSSDGPTNSQPGFVAKHLSVLNSRFSFYRSRPSSKITVDGRRETFSSDNLSVLLPPPPTITNDVSLYNNPYTNNDHYSDRNVSQPPVRDSFDIYLSPNQTV</sequence>
<reference evidence="2" key="1">
    <citation type="submission" date="2021-06" db="EMBL/GenBank/DDBJ databases">
        <authorList>
            <person name="Kallberg Y."/>
            <person name="Tangrot J."/>
            <person name="Rosling A."/>
        </authorList>
    </citation>
    <scope>NUCLEOTIDE SEQUENCE</scope>
    <source>
        <strain evidence="2">UK204</strain>
    </source>
</reference>
<evidence type="ECO:0000256" key="1">
    <source>
        <dbReference type="SAM" id="Phobius"/>
    </source>
</evidence>
<keyword evidence="1" id="KW-0812">Transmembrane</keyword>